<dbReference type="Pfam" id="PF05699">
    <property type="entry name" value="Dimer_Tnp_hAT"/>
    <property type="match status" value="1"/>
</dbReference>
<dbReference type="AlphaFoldDB" id="A0A8H3DRP3"/>
<gene>
    <name evidence="9" type="ORF">RDB_LOCUS21431</name>
</gene>
<dbReference type="PRINTS" id="PR00134">
    <property type="entry name" value="GLHYDRLASE10"/>
</dbReference>
<evidence type="ECO:0000256" key="7">
    <source>
        <dbReference type="SAM" id="SignalP"/>
    </source>
</evidence>
<proteinExistence type="inferred from homology"/>
<evidence type="ECO:0000256" key="5">
    <source>
        <dbReference type="ARBA" id="ARBA00023326"/>
    </source>
</evidence>
<protein>
    <recommendedName>
        <fullName evidence="6">Beta-xylanase</fullName>
        <ecNumber evidence="6">3.2.1.8</ecNumber>
    </recommendedName>
</protein>
<dbReference type="EMBL" id="CAJNJQ010000432">
    <property type="protein sequence ID" value="CAE7077857.1"/>
    <property type="molecule type" value="Genomic_DNA"/>
</dbReference>
<dbReference type="Pfam" id="PF00331">
    <property type="entry name" value="Glyco_hydro_10"/>
    <property type="match status" value="1"/>
</dbReference>
<feature type="signal peptide" evidence="7">
    <location>
        <begin position="1"/>
        <end position="20"/>
    </location>
</feature>
<comment type="catalytic activity">
    <reaction evidence="6">
        <text>Endohydrolysis of (1-&gt;4)-beta-D-xylosidic linkages in xylans.</text>
        <dbReference type="EC" id="3.2.1.8"/>
    </reaction>
</comment>
<dbReference type="Gene3D" id="3.20.20.80">
    <property type="entry name" value="Glycosidases"/>
    <property type="match status" value="1"/>
</dbReference>
<dbReference type="PANTHER" id="PTHR31490:SF76">
    <property type="entry name" value="ENDO-1,4-BETA-XYLANASE C"/>
    <property type="match status" value="1"/>
</dbReference>
<evidence type="ECO:0000256" key="2">
    <source>
        <dbReference type="ARBA" id="ARBA00022801"/>
    </source>
</evidence>
<dbReference type="PANTHER" id="PTHR31490">
    <property type="entry name" value="GLYCOSYL HYDROLASE"/>
    <property type="match status" value="1"/>
</dbReference>
<accession>A0A8H3DRP3</accession>
<comment type="similarity">
    <text evidence="1 6">Belongs to the glycosyl hydrolase 10 (cellulase F) family.</text>
</comment>
<dbReference type="PROSITE" id="PS51760">
    <property type="entry name" value="GH10_2"/>
    <property type="match status" value="1"/>
</dbReference>
<sequence length="411" mass="46171">MYFSTANILAVLAASPAVFGQLDAKIKAKGKKYFGACSESPSYNSRLATIIHSDFGQLTPENSAKWDAIEPSRGNFNFGGFDTLINFAQLNGKLVRGHTFVWHSQLPSWVSSIGDSDTLTSAIQNHISTIGNRYRGKIYAWDVVKEILNEDGSLRSSVFSRVLGENFVAIAFKAARTADPSAKLYIVYPTLSFSLHIYFVLIGYVSDLENDTTVRQNIPALNGIQACKAKLQEFLDQSTKDSQYYYFAMVLDPRYKDTLFKLYTVVLGQILPKNWISECAEAFPQLTTREGIDGDEFDRAMHASMPQWFRQHQEPTSVVHEIQEYLAEPTTSTAPLDWWNKHASRFPRLAAMARDYLCIPGSSVAVERVLSTGRDVISLRRAALSADTIRTLMNYRADIMLEKATRGFHRP</sequence>
<dbReference type="InterPro" id="IPR008906">
    <property type="entry name" value="HATC_C_dom"/>
</dbReference>
<evidence type="ECO:0000313" key="9">
    <source>
        <dbReference type="EMBL" id="CAE7077857.1"/>
    </source>
</evidence>
<evidence type="ECO:0000256" key="1">
    <source>
        <dbReference type="ARBA" id="ARBA00007495"/>
    </source>
</evidence>
<keyword evidence="5 6" id="KW-0624">Polysaccharide degradation</keyword>
<comment type="caution">
    <text evidence="9">The sequence shown here is derived from an EMBL/GenBank/DDBJ whole genome shotgun (WGS) entry which is preliminary data.</text>
</comment>
<evidence type="ECO:0000256" key="6">
    <source>
        <dbReference type="RuleBase" id="RU361174"/>
    </source>
</evidence>
<keyword evidence="7" id="KW-0732">Signal</keyword>
<feature type="chain" id="PRO_5034816890" description="Beta-xylanase" evidence="7">
    <location>
        <begin position="21"/>
        <end position="411"/>
    </location>
</feature>
<evidence type="ECO:0000259" key="8">
    <source>
        <dbReference type="PROSITE" id="PS51760"/>
    </source>
</evidence>
<dbReference type="GO" id="GO:0000272">
    <property type="term" value="P:polysaccharide catabolic process"/>
    <property type="evidence" value="ECO:0007669"/>
    <property type="project" value="UniProtKB-KW"/>
</dbReference>
<keyword evidence="2 6" id="KW-0378">Hydrolase</keyword>
<dbReference type="InterPro" id="IPR012337">
    <property type="entry name" value="RNaseH-like_sf"/>
</dbReference>
<dbReference type="GO" id="GO:0046983">
    <property type="term" value="F:protein dimerization activity"/>
    <property type="evidence" value="ECO:0007669"/>
    <property type="project" value="InterPro"/>
</dbReference>
<dbReference type="InterPro" id="IPR001000">
    <property type="entry name" value="GH10_dom"/>
</dbReference>
<dbReference type="Proteomes" id="UP000663827">
    <property type="component" value="Unassembled WGS sequence"/>
</dbReference>
<reference evidence="9" key="1">
    <citation type="submission" date="2021-01" db="EMBL/GenBank/DDBJ databases">
        <authorList>
            <person name="Kaushik A."/>
        </authorList>
    </citation>
    <scope>NUCLEOTIDE SEQUENCE</scope>
    <source>
        <strain evidence="9">AG5</strain>
    </source>
</reference>
<keyword evidence="3 6" id="KW-0119">Carbohydrate metabolism</keyword>
<dbReference type="GO" id="GO:0031176">
    <property type="term" value="F:endo-1,4-beta-xylanase activity"/>
    <property type="evidence" value="ECO:0007669"/>
    <property type="project" value="UniProtKB-EC"/>
</dbReference>
<feature type="domain" description="GH10" evidence="8">
    <location>
        <begin position="37"/>
        <end position="186"/>
    </location>
</feature>
<dbReference type="EC" id="3.2.1.8" evidence="6"/>
<dbReference type="InterPro" id="IPR017853">
    <property type="entry name" value="GH"/>
</dbReference>
<evidence type="ECO:0000256" key="3">
    <source>
        <dbReference type="ARBA" id="ARBA00023277"/>
    </source>
</evidence>
<organism evidence="9 10">
    <name type="scientific">Rhizoctonia solani</name>
    <dbReference type="NCBI Taxonomy" id="456999"/>
    <lineage>
        <taxon>Eukaryota</taxon>
        <taxon>Fungi</taxon>
        <taxon>Dikarya</taxon>
        <taxon>Basidiomycota</taxon>
        <taxon>Agaricomycotina</taxon>
        <taxon>Agaricomycetes</taxon>
        <taxon>Cantharellales</taxon>
        <taxon>Ceratobasidiaceae</taxon>
        <taxon>Rhizoctonia</taxon>
    </lineage>
</organism>
<keyword evidence="4 6" id="KW-0326">Glycosidase</keyword>
<dbReference type="SMART" id="SM00633">
    <property type="entry name" value="Glyco_10"/>
    <property type="match status" value="1"/>
</dbReference>
<name>A0A8H3DRP3_9AGAM</name>
<evidence type="ECO:0000256" key="4">
    <source>
        <dbReference type="ARBA" id="ARBA00023295"/>
    </source>
</evidence>
<evidence type="ECO:0000313" key="10">
    <source>
        <dbReference type="Proteomes" id="UP000663827"/>
    </source>
</evidence>
<dbReference type="SUPFAM" id="SSF53098">
    <property type="entry name" value="Ribonuclease H-like"/>
    <property type="match status" value="1"/>
</dbReference>
<dbReference type="InterPro" id="IPR044846">
    <property type="entry name" value="GH10"/>
</dbReference>
<dbReference type="SUPFAM" id="SSF51445">
    <property type="entry name" value="(Trans)glycosidases"/>
    <property type="match status" value="1"/>
</dbReference>